<keyword evidence="3" id="KW-0813">Transport</keyword>
<keyword evidence="5" id="KW-0349">Heme</keyword>
<keyword evidence="6 12" id="KW-0812">Transmembrane</keyword>
<keyword evidence="7" id="KW-0479">Metal-binding</keyword>
<dbReference type="Gene3D" id="1.10.3820.10">
    <property type="entry name" value="Di-heme elbow motif domain"/>
    <property type="match status" value="1"/>
</dbReference>
<keyword evidence="10" id="KW-0408">Iron</keyword>
<feature type="transmembrane region" description="Helical" evidence="12">
    <location>
        <begin position="21"/>
        <end position="42"/>
    </location>
</feature>
<evidence type="ECO:0000256" key="5">
    <source>
        <dbReference type="ARBA" id="ARBA00022617"/>
    </source>
</evidence>
<dbReference type="SUPFAM" id="SSF48695">
    <property type="entry name" value="Multiheme cytochromes"/>
    <property type="match status" value="2"/>
</dbReference>
<dbReference type="PANTHER" id="PTHR30333">
    <property type="entry name" value="CYTOCHROME C-TYPE PROTEIN"/>
    <property type="match status" value="1"/>
</dbReference>
<dbReference type="InterPro" id="IPR036280">
    <property type="entry name" value="Multihaem_cyt_sf"/>
</dbReference>
<name>A0ABQ5QH67_9BACT</name>
<evidence type="ECO:0000313" key="15">
    <source>
        <dbReference type="Proteomes" id="UP001165069"/>
    </source>
</evidence>
<comment type="similarity">
    <text evidence="2">Belongs to the NapC/NirT/NrfH family.</text>
</comment>
<sequence length="484" mass="54348">MSIGARIRDMFRMAFQLGNNWISLAGTALTTSSAFVLVWFWFMELTSPRQVHPYAGIMFFLIFPALFLLGLALIPVGILRVRKQRKAAGEPVLPLQAVDFNQPSVRRLLTIVGVLTFINVSILGTAGIKGVEYMDSNRFCGLTCHTVMSPEYTAFLNSPHSRVGCAQCHIGHGAPALVRAKISGSRQLFAVAFGTFSRPIPSPVEHLRPARETCEQCHWPQKFTDDKLIIRTKFAEDEANTASTTILLLKIGGHTPNGTTGIHGRHLDAMERISYLSTDPRRQEIPKVTYREENGTLTEYVTDDFKTMPKEKLEKASIRNMDCIDCHNRPTHAFQLPDRALDKAMMEKRMDTELPFLKKKALELLKVDYPDQKTAAAKIPVALAEFYRTSYPEIYKHKRAQVDTAGEVVKAIYMRNVFPEMKITWGTHPNNIGHEEAVGCFRCHDGGHTSADGRTIKGDCDTCHTLLAQDEKDPKILKEFGIKQ</sequence>
<reference evidence="14 15" key="1">
    <citation type="journal article" date="2023" name="Antonie Van Leeuwenhoek">
        <title>Mesoterricola silvestris gen. nov., sp. nov., Mesoterricola sediminis sp. nov., Geothrix oryzae sp. nov., Geothrix edaphica sp. nov., Geothrix rubra sp. nov., and Geothrix limicola sp. nov., six novel members of Acidobacteriota isolated from soils.</title>
        <authorList>
            <person name="Itoh H."/>
            <person name="Sugisawa Y."/>
            <person name="Mise K."/>
            <person name="Xu Z."/>
            <person name="Kuniyasu M."/>
            <person name="Ushijima N."/>
            <person name="Kawano K."/>
            <person name="Kobayashi E."/>
            <person name="Shiratori Y."/>
            <person name="Masuda Y."/>
            <person name="Senoo K."/>
        </authorList>
    </citation>
    <scope>NUCLEOTIDE SEQUENCE [LARGE SCALE GENOMIC DNA]</scope>
    <source>
        <strain evidence="14 15">Red804</strain>
    </source>
</reference>
<dbReference type="InterPro" id="IPR051174">
    <property type="entry name" value="Cytochrome_c-type_ET"/>
</dbReference>
<proteinExistence type="inferred from homology"/>
<dbReference type="EMBL" id="BSDE01000004">
    <property type="protein sequence ID" value="GLH73908.1"/>
    <property type="molecule type" value="Genomic_DNA"/>
</dbReference>
<evidence type="ECO:0000256" key="7">
    <source>
        <dbReference type="ARBA" id="ARBA00022723"/>
    </source>
</evidence>
<comment type="caution">
    <text evidence="14">The sequence shown here is derived from an EMBL/GenBank/DDBJ whole genome shotgun (WGS) entry which is preliminary data.</text>
</comment>
<dbReference type="Pfam" id="PF03264">
    <property type="entry name" value="Cytochrom_NNT"/>
    <property type="match status" value="1"/>
</dbReference>
<evidence type="ECO:0000256" key="12">
    <source>
        <dbReference type="SAM" id="Phobius"/>
    </source>
</evidence>
<keyword evidence="11 12" id="KW-0472">Membrane</keyword>
<protein>
    <submittedName>
        <fullName evidence="14">Cytochrome c</fullName>
    </submittedName>
</protein>
<gene>
    <name evidence="14" type="ORF">GETHLI_24100</name>
</gene>
<feature type="domain" description="NapC/NirT cytochrome c N-terminal" evidence="13">
    <location>
        <begin position="112"/>
        <end position="197"/>
    </location>
</feature>
<comment type="subcellular location">
    <subcellularLocation>
        <location evidence="1">Cell membrane</location>
    </subcellularLocation>
</comment>
<evidence type="ECO:0000259" key="13">
    <source>
        <dbReference type="Pfam" id="PF03264"/>
    </source>
</evidence>
<keyword evidence="8" id="KW-0249">Electron transport</keyword>
<keyword evidence="9 12" id="KW-1133">Transmembrane helix</keyword>
<dbReference type="RefSeq" id="WP_285575601.1">
    <property type="nucleotide sequence ID" value="NZ_BSDE01000004.1"/>
</dbReference>
<evidence type="ECO:0000256" key="3">
    <source>
        <dbReference type="ARBA" id="ARBA00022448"/>
    </source>
</evidence>
<feature type="transmembrane region" description="Helical" evidence="12">
    <location>
        <begin position="54"/>
        <end position="79"/>
    </location>
</feature>
<keyword evidence="15" id="KW-1185">Reference proteome</keyword>
<dbReference type="InterPro" id="IPR038266">
    <property type="entry name" value="NapC/NirT_cytc_sf"/>
</dbReference>
<evidence type="ECO:0000256" key="4">
    <source>
        <dbReference type="ARBA" id="ARBA00022475"/>
    </source>
</evidence>
<evidence type="ECO:0000256" key="9">
    <source>
        <dbReference type="ARBA" id="ARBA00022989"/>
    </source>
</evidence>
<dbReference type="PANTHER" id="PTHR30333:SF1">
    <property type="entry name" value="CYTOCHROME C-TYPE PROTEIN NAPC"/>
    <property type="match status" value="1"/>
</dbReference>
<evidence type="ECO:0000256" key="10">
    <source>
        <dbReference type="ARBA" id="ARBA00023004"/>
    </source>
</evidence>
<keyword evidence="4" id="KW-1003">Cell membrane</keyword>
<dbReference type="Proteomes" id="UP001165069">
    <property type="component" value="Unassembled WGS sequence"/>
</dbReference>
<organism evidence="14 15">
    <name type="scientific">Geothrix limicola</name>
    <dbReference type="NCBI Taxonomy" id="2927978"/>
    <lineage>
        <taxon>Bacteria</taxon>
        <taxon>Pseudomonadati</taxon>
        <taxon>Acidobacteriota</taxon>
        <taxon>Holophagae</taxon>
        <taxon>Holophagales</taxon>
        <taxon>Holophagaceae</taxon>
        <taxon>Geothrix</taxon>
    </lineage>
</organism>
<evidence type="ECO:0000256" key="2">
    <source>
        <dbReference type="ARBA" id="ARBA00007395"/>
    </source>
</evidence>
<feature type="transmembrane region" description="Helical" evidence="12">
    <location>
        <begin position="108"/>
        <end position="128"/>
    </location>
</feature>
<evidence type="ECO:0000256" key="1">
    <source>
        <dbReference type="ARBA" id="ARBA00004236"/>
    </source>
</evidence>
<dbReference type="InterPro" id="IPR005126">
    <property type="entry name" value="NapC/NirT_cyt_c_N"/>
</dbReference>
<evidence type="ECO:0000256" key="11">
    <source>
        <dbReference type="ARBA" id="ARBA00023136"/>
    </source>
</evidence>
<evidence type="ECO:0000313" key="14">
    <source>
        <dbReference type="EMBL" id="GLH73908.1"/>
    </source>
</evidence>
<evidence type="ECO:0000256" key="8">
    <source>
        <dbReference type="ARBA" id="ARBA00022982"/>
    </source>
</evidence>
<accession>A0ABQ5QH67</accession>
<evidence type="ECO:0000256" key="6">
    <source>
        <dbReference type="ARBA" id="ARBA00022692"/>
    </source>
</evidence>